<feature type="domain" description="Cytochrome c-type biogenesis protein H Ig-like" evidence="7">
    <location>
        <begin position="291"/>
        <end position="396"/>
    </location>
</feature>
<accession>A0A1G7L2Y1</accession>
<evidence type="ECO:0000256" key="6">
    <source>
        <dbReference type="SAM" id="Phobius"/>
    </source>
</evidence>
<dbReference type="InterPro" id="IPR011990">
    <property type="entry name" value="TPR-like_helical_dom_sf"/>
</dbReference>
<keyword evidence="6" id="KW-1133">Transmembrane helix</keyword>
<keyword evidence="2" id="KW-0677">Repeat</keyword>
<dbReference type="Proteomes" id="UP000182413">
    <property type="component" value="Unassembled WGS sequence"/>
</dbReference>
<dbReference type="InterPro" id="IPR019734">
    <property type="entry name" value="TPR_rpt"/>
</dbReference>
<dbReference type="OrthoDB" id="9776053at2"/>
<keyword evidence="3" id="KW-0201">Cytochrome c-type biogenesis</keyword>
<evidence type="ECO:0000256" key="3">
    <source>
        <dbReference type="ARBA" id="ARBA00022748"/>
    </source>
</evidence>
<dbReference type="EMBL" id="FNAE01000008">
    <property type="protein sequence ID" value="SDF43805.1"/>
    <property type="molecule type" value="Genomic_DNA"/>
</dbReference>
<dbReference type="InterPro" id="IPR056412">
    <property type="entry name" value="Ig_CycH"/>
</dbReference>
<dbReference type="Pfam" id="PF23914">
    <property type="entry name" value="TPR_CcmH_CycH"/>
    <property type="match status" value="1"/>
</dbReference>
<dbReference type="Pfam" id="PF23892">
    <property type="entry name" value="Ig_CycH"/>
    <property type="match status" value="1"/>
</dbReference>
<protein>
    <submittedName>
        <fullName evidence="9">C-type cytochrome biogenesis protein CcmI</fullName>
    </submittedName>
    <submittedName>
        <fullName evidence="10">Cytochrome c-type biogenesis protein CcmH</fullName>
    </submittedName>
</protein>
<feature type="transmembrane region" description="Helical" evidence="6">
    <location>
        <begin position="93"/>
        <end position="112"/>
    </location>
</feature>
<dbReference type="Proteomes" id="UP001278050">
    <property type="component" value="Unassembled WGS sequence"/>
</dbReference>
<gene>
    <name evidence="9" type="primary">ccmI</name>
    <name evidence="10" type="ORF">SAMN05216575_1085</name>
    <name evidence="9" type="ORF">SIM71_24410</name>
</gene>
<comment type="subcellular location">
    <subcellularLocation>
        <location evidence="1">Cell envelope</location>
    </subcellularLocation>
</comment>
<feature type="domain" description="Cytochrome c-type biogenesis protein H TPR" evidence="8">
    <location>
        <begin position="121"/>
        <end position="257"/>
    </location>
</feature>
<sequence>MIDFWLPAGLLLLTALAFLLIPVLRIRKLQAEEDRTALNVTLYQERLQELETQRQAGVLDEAQMEAGRAEAARELLDDTEGVQRRSSVLGGKIPLVSALLVPVLGVALYLHWGAVDEVVQTRQLAAMQPQSIEEMTARLEQTVQQQPESAEAWYFLGRTYMAQERAGDAAKAFERAVEIAGRAPELLGQWAQALYFAEGKQWSEQMQTLTDEALKADPEEVTSLGLLGIAAYESQRYADAVRYWERLVAVLPEQDPSRAAIAGGIERARQQMGEGEQPSAAAEPGAKVHALEVSVSLSPEVQQNVQPDDAVFVFARALSGPPMPLAVKRLKVSDLPAQISLSDVDAMMPELKISRFEQVQLVARVSRAGNATQGEWSGQTGPVANTARDVQALLIDSRDGQAQ</sequence>
<evidence type="ECO:0000256" key="1">
    <source>
        <dbReference type="ARBA" id="ARBA00004196"/>
    </source>
</evidence>
<dbReference type="PANTHER" id="PTHR47870:SF4">
    <property type="entry name" value="CYTOCHROME C-TYPE BIOGENESIS PROTEIN CYCH"/>
    <property type="match status" value="1"/>
</dbReference>
<dbReference type="PROSITE" id="PS50005">
    <property type="entry name" value="TPR"/>
    <property type="match status" value="1"/>
</dbReference>
<evidence type="ECO:0000313" key="12">
    <source>
        <dbReference type="Proteomes" id="UP001278050"/>
    </source>
</evidence>
<proteinExistence type="predicted"/>
<organism evidence="10 11">
    <name type="scientific">Ectopseudomonas alcaliphila</name>
    <dbReference type="NCBI Taxonomy" id="101564"/>
    <lineage>
        <taxon>Bacteria</taxon>
        <taxon>Pseudomonadati</taxon>
        <taxon>Pseudomonadota</taxon>
        <taxon>Gammaproteobacteria</taxon>
        <taxon>Pseudomonadales</taxon>
        <taxon>Pseudomonadaceae</taxon>
        <taxon>Ectopseudomonas</taxon>
    </lineage>
</organism>
<reference evidence="10 11" key="1">
    <citation type="submission" date="2016-10" db="EMBL/GenBank/DDBJ databases">
        <authorList>
            <person name="de Groot N.N."/>
        </authorList>
    </citation>
    <scope>NUCLEOTIDE SEQUENCE [LARGE SCALE GENOMIC DNA]</scope>
    <source>
        <strain evidence="10 11">JCM 10630</strain>
    </source>
</reference>
<dbReference type="InterPro" id="IPR056413">
    <property type="entry name" value="TPR_CcmH_CycH"/>
</dbReference>
<evidence type="ECO:0000313" key="11">
    <source>
        <dbReference type="Proteomes" id="UP000182413"/>
    </source>
</evidence>
<evidence type="ECO:0000256" key="2">
    <source>
        <dbReference type="ARBA" id="ARBA00022737"/>
    </source>
</evidence>
<dbReference type="Gene3D" id="1.25.40.10">
    <property type="entry name" value="Tetratricopeptide repeat domain"/>
    <property type="match status" value="1"/>
</dbReference>
<keyword evidence="12" id="KW-1185">Reference proteome</keyword>
<feature type="repeat" description="TPR" evidence="5">
    <location>
        <begin position="150"/>
        <end position="183"/>
    </location>
</feature>
<dbReference type="NCBIfam" id="TIGR03142">
    <property type="entry name" value="cytochro_ccmI"/>
    <property type="match status" value="1"/>
</dbReference>
<evidence type="ECO:0000259" key="8">
    <source>
        <dbReference type="Pfam" id="PF23914"/>
    </source>
</evidence>
<evidence type="ECO:0000313" key="10">
    <source>
        <dbReference type="EMBL" id="SDF43805.1"/>
    </source>
</evidence>
<dbReference type="GO" id="GO:0005886">
    <property type="term" value="C:plasma membrane"/>
    <property type="evidence" value="ECO:0007669"/>
    <property type="project" value="TreeGrafter"/>
</dbReference>
<reference evidence="9 12" key="2">
    <citation type="submission" date="2023-11" db="EMBL/GenBank/DDBJ databases">
        <title>MicrobeMod: A computational toolkit for identifying prokaryotic methylation and restriction-modification with nanopore sequencing.</title>
        <authorList>
            <person name="Crits-Christoph A."/>
            <person name="Kang S.C."/>
            <person name="Lee H."/>
            <person name="Ostrov N."/>
        </authorList>
    </citation>
    <scope>NUCLEOTIDE SEQUENCE [LARGE SCALE GENOMIC DNA]</scope>
    <source>
        <strain evidence="9 12">ATCC BAA-571</strain>
    </source>
</reference>
<keyword evidence="6" id="KW-0472">Membrane</keyword>
<evidence type="ECO:0000256" key="5">
    <source>
        <dbReference type="PROSITE-ProRule" id="PRU00339"/>
    </source>
</evidence>
<dbReference type="EMBL" id="JAWXXP010000001">
    <property type="protein sequence ID" value="MDX5995220.1"/>
    <property type="molecule type" value="Genomic_DNA"/>
</dbReference>
<dbReference type="GO" id="GO:0017004">
    <property type="term" value="P:cytochrome complex assembly"/>
    <property type="evidence" value="ECO:0007669"/>
    <property type="project" value="UniProtKB-KW"/>
</dbReference>
<evidence type="ECO:0000313" key="9">
    <source>
        <dbReference type="EMBL" id="MDX5995220.1"/>
    </source>
</evidence>
<dbReference type="InterPro" id="IPR051263">
    <property type="entry name" value="C-type_cytochrome_biogenesis"/>
</dbReference>
<dbReference type="SMART" id="SM00028">
    <property type="entry name" value="TPR"/>
    <property type="match status" value="2"/>
</dbReference>
<evidence type="ECO:0000259" key="7">
    <source>
        <dbReference type="Pfam" id="PF23892"/>
    </source>
</evidence>
<dbReference type="SUPFAM" id="SSF48452">
    <property type="entry name" value="TPR-like"/>
    <property type="match status" value="1"/>
</dbReference>
<keyword evidence="6" id="KW-0812">Transmembrane</keyword>
<dbReference type="InterPro" id="IPR017560">
    <property type="entry name" value="Cyt_c_biogenesis_CcmI"/>
</dbReference>
<dbReference type="PANTHER" id="PTHR47870">
    <property type="entry name" value="CYTOCHROME C-TYPE BIOGENESIS PROTEIN CCMH"/>
    <property type="match status" value="1"/>
</dbReference>
<keyword evidence="4 5" id="KW-0802">TPR repeat</keyword>
<dbReference type="RefSeq" id="WP_074681192.1">
    <property type="nucleotide sequence ID" value="NZ_CBCSET010000005.1"/>
</dbReference>
<evidence type="ECO:0000256" key="4">
    <source>
        <dbReference type="ARBA" id="ARBA00022803"/>
    </source>
</evidence>
<dbReference type="AlphaFoldDB" id="A0A1G7L2Y1"/>
<name>A0A1G7L2Y1_9GAMM</name>
<dbReference type="GO" id="GO:0030313">
    <property type="term" value="C:cell envelope"/>
    <property type="evidence" value="ECO:0007669"/>
    <property type="project" value="UniProtKB-SubCell"/>
</dbReference>
<feature type="transmembrane region" description="Helical" evidence="6">
    <location>
        <begin position="6"/>
        <end position="26"/>
    </location>
</feature>